<evidence type="ECO:0000256" key="3">
    <source>
        <dbReference type="ARBA" id="ARBA00023239"/>
    </source>
</evidence>
<dbReference type="PANTHER" id="PTHR48078">
    <property type="entry name" value="THREONINE DEHYDRATASE, MITOCHONDRIAL-RELATED"/>
    <property type="match status" value="1"/>
</dbReference>
<dbReference type="GO" id="GO:0009097">
    <property type="term" value="P:isoleucine biosynthetic process"/>
    <property type="evidence" value="ECO:0007669"/>
    <property type="project" value="TreeGrafter"/>
</dbReference>
<reference evidence="5" key="1">
    <citation type="submission" date="2018-05" db="EMBL/GenBank/DDBJ databases">
        <authorList>
            <person name="Lanie J.A."/>
            <person name="Ng W.-L."/>
            <person name="Kazmierczak K.M."/>
            <person name="Andrzejewski T.M."/>
            <person name="Davidsen T.M."/>
            <person name="Wayne K.J."/>
            <person name="Tettelin H."/>
            <person name="Glass J.I."/>
            <person name="Rusch D."/>
            <person name="Podicherti R."/>
            <person name="Tsui H.-C.T."/>
            <person name="Winkler M.E."/>
        </authorList>
    </citation>
    <scope>NUCLEOTIDE SEQUENCE</scope>
</reference>
<dbReference type="Pfam" id="PF00291">
    <property type="entry name" value="PALP"/>
    <property type="match status" value="1"/>
</dbReference>
<name>A0A382HMI2_9ZZZZ</name>
<accession>A0A382HMI2</accession>
<evidence type="ECO:0000259" key="4">
    <source>
        <dbReference type="Pfam" id="PF00291"/>
    </source>
</evidence>
<dbReference type="GO" id="GO:0004794">
    <property type="term" value="F:threonine deaminase activity"/>
    <property type="evidence" value="ECO:0007669"/>
    <property type="project" value="TreeGrafter"/>
</dbReference>
<dbReference type="GO" id="GO:0006567">
    <property type="term" value="P:L-threonine catabolic process"/>
    <property type="evidence" value="ECO:0007669"/>
    <property type="project" value="TreeGrafter"/>
</dbReference>
<dbReference type="InterPro" id="IPR036052">
    <property type="entry name" value="TrpB-like_PALP_sf"/>
</dbReference>
<dbReference type="GO" id="GO:0003941">
    <property type="term" value="F:L-serine ammonia-lyase activity"/>
    <property type="evidence" value="ECO:0007669"/>
    <property type="project" value="TreeGrafter"/>
</dbReference>
<proteinExistence type="predicted"/>
<dbReference type="InterPro" id="IPR050147">
    <property type="entry name" value="Ser/Thr_Dehydratase"/>
</dbReference>
<sequence>NVTATIIMPKNAPSIKIKNTKNYGAEVILYDPFTDNRENIAHEISKKNGKVIIRPYDDEDIIVGQGTAGKEIAEDLLNLHISPDIYLCCCGGGGLIAGTSTYLKYQFPKIKCYSVEPEKFNDTQVSLSKKIITPVKEGSQSICDALLAPQPGDITFEINKQILKEGLSVSDNEVKKTIILLAENLKIIAEPGGAVAATALLNNKIDTTNKTIVVMISGGNIDNELFSNIVRGL</sequence>
<gene>
    <name evidence="5" type="ORF">METZ01_LOCUS241156</name>
</gene>
<keyword evidence="2" id="KW-0663">Pyridoxal phosphate</keyword>
<dbReference type="Gene3D" id="3.40.50.1100">
    <property type="match status" value="2"/>
</dbReference>
<organism evidence="5">
    <name type="scientific">marine metagenome</name>
    <dbReference type="NCBI Taxonomy" id="408172"/>
    <lineage>
        <taxon>unclassified sequences</taxon>
        <taxon>metagenomes</taxon>
        <taxon>ecological metagenomes</taxon>
    </lineage>
</organism>
<dbReference type="AlphaFoldDB" id="A0A382HMI2"/>
<keyword evidence="3" id="KW-0456">Lyase</keyword>
<feature type="non-terminal residue" evidence="5">
    <location>
        <position position="1"/>
    </location>
</feature>
<evidence type="ECO:0000256" key="1">
    <source>
        <dbReference type="ARBA" id="ARBA00001933"/>
    </source>
</evidence>
<protein>
    <recommendedName>
        <fullName evidence="4">Tryptophan synthase beta chain-like PALP domain-containing protein</fullName>
    </recommendedName>
</protein>
<dbReference type="GO" id="GO:0006565">
    <property type="term" value="P:L-serine catabolic process"/>
    <property type="evidence" value="ECO:0007669"/>
    <property type="project" value="TreeGrafter"/>
</dbReference>
<comment type="cofactor">
    <cofactor evidence="1">
        <name>pyridoxal 5'-phosphate</name>
        <dbReference type="ChEBI" id="CHEBI:597326"/>
    </cofactor>
</comment>
<dbReference type="SUPFAM" id="SSF53686">
    <property type="entry name" value="Tryptophan synthase beta subunit-like PLP-dependent enzymes"/>
    <property type="match status" value="1"/>
</dbReference>
<evidence type="ECO:0000256" key="2">
    <source>
        <dbReference type="ARBA" id="ARBA00022898"/>
    </source>
</evidence>
<evidence type="ECO:0000313" key="5">
    <source>
        <dbReference type="EMBL" id="SVB88302.1"/>
    </source>
</evidence>
<dbReference type="EMBL" id="UINC01062064">
    <property type="protein sequence ID" value="SVB88302.1"/>
    <property type="molecule type" value="Genomic_DNA"/>
</dbReference>
<feature type="domain" description="Tryptophan synthase beta chain-like PALP" evidence="4">
    <location>
        <begin position="2"/>
        <end position="218"/>
    </location>
</feature>
<dbReference type="PANTHER" id="PTHR48078:SF6">
    <property type="entry name" value="L-THREONINE DEHYDRATASE CATABOLIC TDCB"/>
    <property type="match status" value="1"/>
</dbReference>
<dbReference type="InterPro" id="IPR001926">
    <property type="entry name" value="TrpB-like_PALP"/>
</dbReference>